<dbReference type="PANTHER" id="PTHR43798">
    <property type="entry name" value="MONOACYLGLYCEROL LIPASE"/>
    <property type="match status" value="1"/>
</dbReference>
<gene>
    <name evidence="2" type="ORF">CLV94_2319</name>
</gene>
<sequence>MGKTALTSETKFVGIENRNIAYRQIGNGSPIILANRFRGTLDTWDPLFLDLLAEKNTVITFDYPGIGYSGGELPTDIKEVASEIIKLADCLGIDKFHVLGWSYGTFVTQYATWLAQDRILSNTVIGGNPIGKNEVPLEPLFLELAPKPAYDFEDWVTLFFEPTSEKSRSAAKASTDRIHERLDWSKVPSTEELIGRYIAGIASATEDALNVRDGYKTLQVPVFAISGDHDISLAVENWFPLLKNAPTLQHFILNDAGHAPHYQSPELIVGYIHNFLLK</sequence>
<dbReference type="Gene3D" id="3.40.50.1820">
    <property type="entry name" value="alpha/beta hydrolase"/>
    <property type="match status" value="1"/>
</dbReference>
<dbReference type="OrthoDB" id="9773293at2"/>
<dbReference type="InterPro" id="IPR050266">
    <property type="entry name" value="AB_hydrolase_sf"/>
</dbReference>
<dbReference type="EMBL" id="RBLC01000002">
    <property type="protein sequence ID" value="RKS23409.1"/>
    <property type="molecule type" value="Genomic_DNA"/>
</dbReference>
<comment type="caution">
    <text evidence="2">The sequence shown here is derived from an EMBL/GenBank/DDBJ whole genome shotgun (WGS) entry which is preliminary data.</text>
</comment>
<dbReference type="RefSeq" id="WP_121376608.1">
    <property type="nucleotide sequence ID" value="NZ_RBLC01000002.1"/>
</dbReference>
<evidence type="ECO:0000313" key="2">
    <source>
        <dbReference type="EMBL" id="RKS23409.1"/>
    </source>
</evidence>
<feature type="domain" description="AB hydrolase-1" evidence="1">
    <location>
        <begin position="39"/>
        <end position="264"/>
    </location>
</feature>
<evidence type="ECO:0000259" key="1">
    <source>
        <dbReference type="Pfam" id="PF00561"/>
    </source>
</evidence>
<dbReference type="AlphaFoldDB" id="A0A495MGF4"/>
<dbReference type="GO" id="GO:0047372">
    <property type="term" value="F:monoacylglycerol lipase activity"/>
    <property type="evidence" value="ECO:0007669"/>
    <property type="project" value="TreeGrafter"/>
</dbReference>
<name>A0A495MGF4_9FLAO</name>
<reference evidence="2 3" key="1">
    <citation type="submission" date="2018-10" db="EMBL/GenBank/DDBJ databases">
        <title>Genomic Encyclopedia of Archaeal and Bacterial Type Strains, Phase II (KMG-II): from individual species to whole genera.</title>
        <authorList>
            <person name="Goeker M."/>
        </authorList>
    </citation>
    <scope>NUCLEOTIDE SEQUENCE [LARGE SCALE GENOMIC DNA]</scope>
    <source>
        <strain evidence="2 3">DSM 29537</strain>
    </source>
</reference>
<accession>A0A495MGF4</accession>
<dbReference type="SUPFAM" id="SSF53474">
    <property type="entry name" value="alpha/beta-Hydrolases"/>
    <property type="match status" value="1"/>
</dbReference>
<dbReference type="Pfam" id="PF00561">
    <property type="entry name" value="Abhydrolase_1"/>
    <property type="match status" value="1"/>
</dbReference>
<dbReference type="GO" id="GO:0016020">
    <property type="term" value="C:membrane"/>
    <property type="evidence" value="ECO:0007669"/>
    <property type="project" value="TreeGrafter"/>
</dbReference>
<keyword evidence="3" id="KW-1185">Reference proteome</keyword>
<proteinExistence type="predicted"/>
<dbReference type="InterPro" id="IPR000073">
    <property type="entry name" value="AB_hydrolase_1"/>
</dbReference>
<dbReference type="Proteomes" id="UP000277579">
    <property type="component" value="Unassembled WGS sequence"/>
</dbReference>
<protein>
    <submittedName>
        <fullName evidence="2">Pimeloyl-ACP methyl ester carboxylesterase</fullName>
    </submittedName>
</protein>
<organism evidence="2 3">
    <name type="scientific">Flavobacterium endophyticum</name>
    <dbReference type="NCBI Taxonomy" id="1540163"/>
    <lineage>
        <taxon>Bacteria</taxon>
        <taxon>Pseudomonadati</taxon>
        <taxon>Bacteroidota</taxon>
        <taxon>Flavobacteriia</taxon>
        <taxon>Flavobacteriales</taxon>
        <taxon>Flavobacteriaceae</taxon>
        <taxon>Flavobacterium</taxon>
    </lineage>
</organism>
<dbReference type="GO" id="GO:0046464">
    <property type="term" value="P:acylglycerol catabolic process"/>
    <property type="evidence" value="ECO:0007669"/>
    <property type="project" value="TreeGrafter"/>
</dbReference>
<evidence type="ECO:0000313" key="3">
    <source>
        <dbReference type="Proteomes" id="UP000277579"/>
    </source>
</evidence>
<dbReference type="PANTHER" id="PTHR43798:SF5">
    <property type="entry name" value="MONOACYLGLYCEROL LIPASE ABHD6"/>
    <property type="match status" value="1"/>
</dbReference>
<dbReference type="InterPro" id="IPR029058">
    <property type="entry name" value="AB_hydrolase_fold"/>
</dbReference>